<dbReference type="KEGG" id="sata:C5746_06140"/>
<evidence type="ECO:0000313" key="2">
    <source>
        <dbReference type="EMBL" id="AXE76567.1"/>
    </source>
</evidence>
<sequence>MPLRFGHVEEAAQEDRDTGDRRSRGHGLQAGDAIFVYKFHPSPSPRNRDADLARAIASVEAIGWTLLSQQAEGEGLQRFVSLSFRRAGA</sequence>
<protein>
    <submittedName>
        <fullName evidence="2">Uncharacterized protein</fullName>
    </submittedName>
</protein>
<feature type="region of interest" description="Disordered" evidence="1">
    <location>
        <begin position="1"/>
        <end position="26"/>
    </location>
</feature>
<gene>
    <name evidence="2" type="ORF">C5746_06140</name>
</gene>
<accession>A0A2Z5J8B1</accession>
<evidence type="ECO:0000313" key="3">
    <source>
        <dbReference type="Proteomes" id="UP000252698"/>
    </source>
</evidence>
<dbReference type="Proteomes" id="UP000252698">
    <property type="component" value="Chromosome"/>
</dbReference>
<dbReference type="AlphaFoldDB" id="A0A2Z5J8B1"/>
<feature type="compositionally biased region" description="Basic and acidic residues" evidence="1">
    <location>
        <begin position="1"/>
        <end position="22"/>
    </location>
</feature>
<reference evidence="2 3" key="1">
    <citation type="journal article" date="2018" name="Front. Microbiol.">
        <title>Genome Sequencing of Streptomyces atratus SCSIOZH16 and Activation Production of Nocardamine via Metabolic Engineering.</title>
        <authorList>
            <person name="Li Y."/>
            <person name="Zhang C."/>
            <person name="Liu C."/>
            <person name="Ju J."/>
            <person name="Ma J."/>
        </authorList>
    </citation>
    <scope>NUCLEOTIDE SEQUENCE [LARGE SCALE GENOMIC DNA]</scope>
    <source>
        <strain evidence="2 3">SCSIO_ZH16</strain>
    </source>
</reference>
<name>A0A2Z5J8B1_STRAR</name>
<proteinExistence type="predicted"/>
<organism evidence="2 3">
    <name type="scientific">Streptomyces atratus</name>
    <dbReference type="NCBI Taxonomy" id="1893"/>
    <lineage>
        <taxon>Bacteria</taxon>
        <taxon>Bacillati</taxon>
        <taxon>Actinomycetota</taxon>
        <taxon>Actinomycetes</taxon>
        <taxon>Kitasatosporales</taxon>
        <taxon>Streptomycetaceae</taxon>
        <taxon>Streptomyces</taxon>
    </lineage>
</organism>
<evidence type="ECO:0000256" key="1">
    <source>
        <dbReference type="SAM" id="MobiDB-lite"/>
    </source>
</evidence>
<dbReference type="EMBL" id="CP027306">
    <property type="protein sequence ID" value="AXE76567.1"/>
    <property type="molecule type" value="Genomic_DNA"/>
</dbReference>